<dbReference type="Pfam" id="PF00356">
    <property type="entry name" value="LacI"/>
    <property type="match status" value="1"/>
</dbReference>
<accession>A0A6P2JYE7</accession>
<evidence type="ECO:0000256" key="3">
    <source>
        <dbReference type="ARBA" id="ARBA00023163"/>
    </source>
</evidence>
<dbReference type="Gene3D" id="3.40.50.2300">
    <property type="match status" value="2"/>
</dbReference>
<dbReference type="Proteomes" id="UP000494218">
    <property type="component" value="Unassembled WGS sequence"/>
</dbReference>
<dbReference type="Pfam" id="PF13377">
    <property type="entry name" value="Peripla_BP_3"/>
    <property type="match status" value="1"/>
</dbReference>
<evidence type="ECO:0000259" key="4">
    <source>
        <dbReference type="PROSITE" id="PS50932"/>
    </source>
</evidence>
<dbReference type="SUPFAM" id="SSF47413">
    <property type="entry name" value="lambda repressor-like DNA-binding domains"/>
    <property type="match status" value="1"/>
</dbReference>
<gene>
    <name evidence="5" type="ORF">BLA23254_02237</name>
</gene>
<dbReference type="PANTHER" id="PTHR30146:SF138">
    <property type="entry name" value="TRANSCRIPTIONAL REGULATORY PROTEIN"/>
    <property type="match status" value="1"/>
</dbReference>
<dbReference type="CDD" id="cd01392">
    <property type="entry name" value="HTH_LacI"/>
    <property type="match status" value="1"/>
</dbReference>
<evidence type="ECO:0000256" key="1">
    <source>
        <dbReference type="ARBA" id="ARBA00023015"/>
    </source>
</evidence>
<dbReference type="SUPFAM" id="SSF53822">
    <property type="entry name" value="Periplasmic binding protein-like I"/>
    <property type="match status" value="1"/>
</dbReference>
<keyword evidence="2" id="KW-0238">DNA-binding</keyword>
<dbReference type="InterPro" id="IPR046335">
    <property type="entry name" value="LacI/GalR-like_sensor"/>
</dbReference>
<dbReference type="EMBL" id="CABVPW010000009">
    <property type="protein sequence ID" value="VWB49437.1"/>
    <property type="molecule type" value="Genomic_DNA"/>
</dbReference>
<protein>
    <submittedName>
        <fullName evidence="5">LacI family transcriptional regulator</fullName>
    </submittedName>
</protein>
<dbReference type="PANTHER" id="PTHR30146">
    <property type="entry name" value="LACI-RELATED TRANSCRIPTIONAL REPRESSOR"/>
    <property type="match status" value="1"/>
</dbReference>
<dbReference type="InterPro" id="IPR010982">
    <property type="entry name" value="Lambda_DNA-bd_dom_sf"/>
</dbReference>
<evidence type="ECO:0000313" key="5">
    <source>
        <dbReference type="EMBL" id="VWB49437.1"/>
    </source>
</evidence>
<feature type="domain" description="HTH lacI-type" evidence="4">
    <location>
        <begin position="2"/>
        <end position="56"/>
    </location>
</feature>
<dbReference type="InterPro" id="IPR028082">
    <property type="entry name" value="Peripla_BP_I"/>
</dbReference>
<evidence type="ECO:0000256" key="2">
    <source>
        <dbReference type="ARBA" id="ARBA00023125"/>
    </source>
</evidence>
<name>A0A6P2JYE7_BURL3</name>
<dbReference type="SMART" id="SM00354">
    <property type="entry name" value="HTH_LACI"/>
    <property type="match status" value="1"/>
</dbReference>
<sequence length="348" mass="36957">MVTLAEVARRANVTAATVSNVLRNPQKVKTSTVERVMAVIRELGYRPNLTARALAEGRTPTLALMLSNITNPFYPEFVLAAEREARKRGYYLLVTNTDDDPAITRSYLERIAGTLAAGAIVMNTDLAEAELADLSRHGAAIVLCMWEHVPASHTLPCVTVDFAAAGALAAAHLSGLRHRRFGALVGKGSGGPQSVRLRGFVDALVALGHAERAVTTVSTHDSIEGGYDATMALLRAHPDLTALFATNDLMAIGALQAAADLGRRVPDDLSVVGMTDIQLAHQFRPALTTVRFPTPLIAAQAIATAIEMIDGEPPGESTRVCGTPELVVRESTAVAPTRRKAASAQRSN</sequence>
<dbReference type="InterPro" id="IPR000843">
    <property type="entry name" value="HTH_LacI"/>
</dbReference>
<dbReference type="PROSITE" id="PS00356">
    <property type="entry name" value="HTH_LACI_1"/>
    <property type="match status" value="1"/>
</dbReference>
<keyword evidence="3" id="KW-0804">Transcription</keyword>
<dbReference type="RefSeq" id="WP_175031294.1">
    <property type="nucleotide sequence ID" value="NZ_CABVPW010000009.1"/>
</dbReference>
<dbReference type="GO" id="GO:0000976">
    <property type="term" value="F:transcription cis-regulatory region binding"/>
    <property type="evidence" value="ECO:0007669"/>
    <property type="project" value="TreeGrafter"/>
</dbReference>
<reference evidence="5 6" key="1">
    <citation type="submission" date="2019-09" db="EMBL/GenBank/DDBJ databases">
        <authorList>
            <person name="Depoorter E."/>
        </authorList>
    </citation>
    <scope>NUCLEOTIDE SEQUENCE [LARGE SCALE GENOMIC DNA]</scope>
    <source>
        <strain evidence="5">LMG 23254</strain>
    </source>
</reference>
<dbReference type="AlphaFoldDB" id="A0A6P2JYE7"/>
<proteinExistence type="predicted"/>
<evidence type="ECO:0000313" key="6">
    <source>
        <dbReference type="Proteomes" id="UP000494218"/>
    </source>
</evidence>
<dbReference type="GO" id="GO:0003700">
    <property type="term" value="F:DNA-binding transcription factor activity"/>
    <property type="evidence" value="ECO:0007669"/>
    <property type="project" value="TreeGrafter"/>
</dbReference>
<dbReference type="Gene3D" id="1.10.260.40">
    <property type="entry name" value="lambda repressor-like DNA-binding domains"/>
    <property type="match status" value="1"/>
</dbReference>
<keyword evidence="1" id="KW-0805">Transcription regulation</keyword>
<dbReference type="PROSITE" id="PS50932">
    <property type="entry name" value="HTH_LACI_2"/>
    <property type="match status" value="1"/>
</dbReference>
<organism evidence="5 6">
    <name type="scientific">Burkholderia lata (strain ATCC 17760 / DSM 23089 / LMG 22485 / NCIMB 9086 / R18194 / 383)</name>
    <dbReference type="NCBI Taxonomy" id="482957"/>
    <lineage>
        <taxon>Bacteria</taxon>
        <taxon>Pseudomonadati</taxon>
        <taxon>Pseudomonadota</taxon>
        <taxon>Betaproteobacteria</taxon>
        <taxon>Burkholderiales</taxon>
        <taxon>Burkholderiaceae</taxon>
        <taxon>Burkholderia</taxon>
        <taxon>Burkholderia cepacia complex</taxon>
    </lineage>
</organism>